<proteinExistence type="predicted"/>
<evidence type="ECO:0000313" key="3">
    <source>
        <dbReference type="Proteomes" id="UP000000759"/>
    </source>
</evidence>
<evidence type="ECO:0000313" key="2">
    <source>
        <dbReference type="EMBL" id="EEC47680.1"/>
    </source>
</evidence>
<reference evidence="3" key="2">
    <citation type="submission" date="2008-08" db="EMBL/GenBank/DDBJ databases">
        <authorList>
            <consortium name="Diatom Consortium"/>
            <person name="Grigoriev I."/>
            <person name="Grimwood J."/>
            <person name="Kuo A."/>
            <person name="Otillar R.P."/>
            <person name="Salamov A."/>
            <person name="Detter J.C."/>
            <person name="Lindquist E."/>
            <person name="Shapiro H."/>
            <person name="Lucas S."/>
            <person name="Glavina del Rio T."/>
            <person name="Pitluck S."/>
            <person name="Rokhsar D."/>
            <person name="Bowler C."/>
        </authorList>
    </citation>
    <scope>GENOME REANNOTATION</scope>
    <source>
        <strain evidence="3">CCAP 1055/1</strain>
    </source>
</reference>
<dbReference type="PANTHER" id="PTHR13887:SF41">
    <property type="entry name" value="THIOREDOXIN SUPERFAMILY PROTEIN"/>
    <property type="match status" value="1"/>
</dbReference>
<dbReference type="GeneID" id="7201590"/>
<dbReference type="PANTHER" id="PTHR13887">
    <property type="entry name" value="GLUTATHIONE S-TRANSFERASE KAPPA"/>
    <property type="match status" value="1"/>
</dbReference>
<accession>B7G1G8</accession>
<dbReference type="OrthoDB" id="60308at2759"/>
<dbReference type="InterPro" id="IPR001853">
    <property type="entry name" value="DSBA-like_thioredoxin_dom"/>
</dbReference>
<dbReference type="GO" id="GO:0016491">
    <property type="term" value="F:oxidoreductase activity"/>
    <property type="evidence" value="ECO:0007669"/>
    <property type="project" value="InterPro"/>
</dbReference>
<dbReference type="HOGENOM" id="CLU_069253_0_4_1"/>
<keyword evidence="3" id="KW-1185">Reference proteome</keyword>
<dbReference type="EMBL" id="CM000613">
    <property type="protein sequence ID" value="EEC47680.1"/>
    <property type="molecule type" value="Genomic_DNA"/>
</dbReference>
<dbReference type="PaxDb" id="2850-Phatr46509"/>
<dbReference type="RefSeq" id="XP_002181028.1">
    <property type="nucleotide sequence ID" value="XM_002180992.1"/>
</dbReference>
<protein>
    <recommendedName>
        <fullName evidence="1">DSBA-like thioredoxin domain-containing protein</fullName>
    </recommendedName>
</protein>
<dbReference type="SUPFAM" id="SSF52833">
    <property type="entry name" value="Thioredoxin-like"/>
    <property type="match status" value="1"/>
</dbReference>
<reference evidence="2 3" key="1">
    <citation type="journal article" date="2008" name="Nature">
        <title>The Phaeodactylum genome reveals the evolutionary history of diatom genomes.</title>
        <authorList>
            <person name="Bowler C."/>
            <person name="Allen A.E."/>
            <person name="Badger J.H."/>
            <person name="Grimwood J."/>
            <person name="Jabbari K."/>
            <person name="Kuo A."/>
            <person name="Maheswari U."/>
            <person name="Martens C."/>
            <person name="Maumus F."/>
            <person name="Otillar R.P."/>
            <person name="Rayko E."/>
            <person name="Salamov A."/>
            <person name="Vandepoele K."/>
            <person name="Beszteri B."/>
            <person name="Gruber A."/>
            <person name="Heijde M."/>
            <person name="Katinka M."/>
            <person name="Mock T."/>
            <person name="Valentin K."/>
            <person name="Verret F."/>
            <person name="Berges J.A."/>
            <person name="Brownlee C."/>
            <person name="Cadoret J.P."/>
            <person name="Chiovitti A."/>
            <person name="Choi C.J."/>
            <person name="Coesel S."/>
            <person name="De Martino A."/>
            <person name="Detter J.C."/>
            <person name="Durkin C."/>
            <person name="Falciatore A."/>
            <person name="Fournet J."/>
            <person name="Haruta M."/>
            <person name="Huysman M.J."/>
            <person name="Jenkins B.D."/>
            <person name="Jiroutova K."/>
            <person name="Jorgensen R.E."/>
            <person name="Joubert Y."/>
            <person name="Kaplan A."/>
            <person name="Kroger N."/>
            <person name="Kroth P.G."/>
            <person name="La Roche J."/>
            <person name="Lindquist E."/>
            <person name="Lommer M."/>
            <person name="Martin-Jezequel V."/>
            <person name="Lopez P.J."/>
            <person name="Lucas S."/>
            <person name="Mangogna M."/>
            <person name="McGinnis K."/>
            <person name="Medlin L.K."/>
            <person name="Montsant A."/>
            <person name="Oudot-Le Secq M.P."/>
            <person name="Napoli C."/>
            <person name="Obornik M."/>
            <person name="Parker M.S."/>
            <person name="Petit J.L."/>
            <person name="Porcel B.M."/>
            <person name="Poulsen N."/>
            <person name="Robison M."/>
            <person name="Rychlewski L."/>
            <person name="Rynearson T.A."/>
            <person name="Schmutz J."/>
            <person name="Shapiro H."/>
            <person name="Siaut M."/>
            <person name="Stanley M."/>
            <person name="Sussman M.R."/>
            <person name="Taylor A.R."/>
            <person name="Vardi A."/>
            <person name="von Dassow P."/>
            <person name="Vyverman W."/>
            <person name="Willis A."/>
            <person name="Wyrwicz L.S."/>
            <person name="Rokhsar D.S."/>
            <person name="Weissenbach J."/>
            <person name="Armbrust E.V."/>
            <person name="Green B.R."/>
            <person name="Van de Peer Y."/>
            <person name="Grigoriev I.V."/>
        </authorList>
    </citation>
    <scope>NUCLEOTIDE SEQUENCE [LARGE SCALE GENOMIC DNA]</scope>
    <source>
        <strain evidence="2 3">CCAP 1055/1</strain>
    </source>
</reference>
<dbReference type="KEGG" id="pti:PHATRDRAFT_46509"/>
<dbReference type="Pfam" id="PF01323">
    <property type="entry name" value="DSBA"/>
    <property type="match status" value="1"/>
</dbReference>
<dbReference type="AlphaFoldDB" id="B7G1G8"/>
<dbReference type="Proteomes" id="UP000000759">
    <property type="component" value="Chromosome 10"/>
</dbReference>
<dbReference type="Gene3D" id="3.40.30.10">
    <property type="entry name" value="Glutaredoxin"/>
    <property type="match status" value="1"/>
</dbReference>
<name>B7G1G8_PHATC</name>
<sequence>MSSNSIHKAISKRLQKAIDHFTVNGKLPVEVEWKPYQIDPGTEPNGEEFNAYCKRRWGGSGWTQHLQSEGVKNGARFSNWKWWPNTLRGHQWIMYGKEKHGLDTNKANEVLFRALYEQGENLSDTETLIRLAENTLPEVDVEDLRDYITKDKGAARVMQEIDRGRRAFGIQGVPFFVVGATGLATPYAFSGAQASESFLEVFEELSEKLKD</sequence>
<gene>
    <name evidence="2" type="ORF">PHATRDRAFT_46509</name>
</gene>
<dbReference type="InParanoid" id="B7G1G8"/>
<organism evidence="2 3">
    <name type="scientific">Phaeodactylum tricornutum (strain CCAP 1055/1)</name>
    <dbReference type="NCBI Taxonomy" id="556484"/>
    <lineage>
        <taxon>Eukaryota</taxon>
        <taxon>Sar</taxon>
        <taxon>Stramenopiles</taxon>
        <taxon>Ochrophyta</taxon>
        <taxon>Bacillariophyta</taxon>
        <taxon>Bacillariophyceae</taxon>
        <taxon>Bacillariophycidae</taxon>
        <taxon>Naviculales</taxon>
        <taxon>Phaeodactylaceae</taxon>
        <taxon>Phaeodactylum</taxon>
    </lineage>
</organism>
<feature type="domain" description="DSBA-like thioredoxin" evidence="1">
    <location>
        <begin position="11"/>
        <end position="199"/>
    </location>
</feature>
<dbReference type="STRING" id="556484.B7G1G8"/>
<dbReference type="eggNOG" id="ENOG502S2Z6">
    <property type="taxonomic scope" value="Eukaryota"/>
</dbReference>
<dbReference type="OMA" id="IRWHAFQ"/>
<dbReference type="InterPro" id="IPR036249">
    <property type="entry name" value="Thioredoxin-like_sf"/>
</dbReference>
<evidence type="ECO:0000259" key="1">
    <source>
        <dbReference type="Pfam" id="PF01323"/>
    </source>
</evidence>